<dbReference type="GO" id="GO:0005986">
    <property type="term" value="P:sucrose biosynthetic process"/>
    <property type="evidence" value="ECO:0007669"/>
    <property type="project" value="TreeGrafter"/>
</dbReference>
<dbReference type="Pfam" id="PF18913">
    <property type="entry name" value="FBPase_C"/>
    <property type="match status" value="1"/>
</dbReference>
<dbReference type="STRING" id="76936.BN2458_PEG1597"/>
<dbReference type="KEGG" id="hty:BN2458_PEG1597"/>
<evidence type="ECO:0000313" key="15">
    <source>
        <dbReference type="Proteomes" id="UP000064525"/>
    </source>
</evidence>
<evidence type="ECO:0000256" key="9">
    <source>
        <dbReference type="HAMAP-Rule" id="MF_01855"/>
    </source>
</evidence>
<dbReference type="PATRIC" id="fig|76936.10.peg.1558"/>
<feature type="domain" description="Fructose-1-6-bisphosphatase class 1 C-terminal" evidence="11">
    <location>
        <begin position="156"/>
        <end position="278"/>
    </location>
</feature>
<dbReference type="GO" id="GO:0042132">
    <property type="term" value="F:fructose 1,6-bisphosphate 1-phosphatase activity"/>
    <property type="evidence" value="ECO:0007669"/>
    <property type="project" value="UniProtKB-UniRule"/>
</dbReference>
<name>A0A099UET9_9HELI</name>
<dbReference type="GO" id="GO:0006094">
    <property type="term" value="P:gluconeogenesis"/>
    <property type="evidence" value="ECO:0007669"/>
    <property type="project" value="UniProtKB-UniRule"/>
</dbReference>
<dbReference type="EC" id="3.1.3.11" evidence="9"/>
<feature type="binding site" evidence="9">
    <location>
        <position position="221"/>
    </location>
    <ligand>
        <name>substrate</name>
    </ligand>
</feature>
<keyword evidence="5 9" id="KW-0479">Metal-binding</keyword>
<dbReference type="Gene3D" id="3.30.540.10">
    <property type="entry name" value="Fructose-1,6-Bisphosphatase, subunit A, domain 1"/>
    <property type="match status" value="1"/>
</dbReference>
<dbReference type="Gene3D" id="3.40.190.80">
    <property type="match status" value="1"/>
</dbReference>
<accession>A0A099UET9</accession>
<dbReference type="GO" id="GO:0030388">
    <property type="term" value="P:fructose 1,6-bisphosphate metabolic process"/>
    <property type="evidence" value="ECO:0007669"/>
    <property type="project" value="TreeGrafter"/>
</dbReference>
<dbReference type="Proteomes" id="UP000029925">
    <property type="component" value="Unassembled WGS sequence"/>
</dbReference>
<evidence type="ECO:0000256" key="4">
    <source>
        <dbReference type="ARBA" id="ARBA00022490"/>
    </source>
</evidence>
<comment type="subcellular location">
    <subcellularLocation>
        <location evidence="9">Cytoplasm</location>
    </subcellularLocation>
</comment>
<feature type="binding site" evidence="9">
    <location>
        <position position="88"/>
    </location>
    <ligand>
        <name>Mg(2+)</name>
        <dbReference type="ChEBI" id="CHEBI:18420"/>
        <label>2</label>
    </ligand>
</feature>
<evidence type="ECO:0000259" key="10">
    <source>
        <dbReference type="Pfam" id="PF00316"/>
    </source>
</evidence>
<dbReference type="SUPFAM" id="SSF56655">
    <property type="entry name" value="Carbohydrate phosphatase"/>
    <property type="match status" value="1"/>
</dbReference>
<evidence type="ECO:0000259" key="11">
    <source>
        <dbReference type="Pfam" id="PF18913"/>
    </source>
</evidence>
<sequence>MISVIIETLRESALHIDTLLNQQNGSYLQSTNASGDMQLEVDVEADRIFQKALLELPSVKAICSEEQEEICYSNNKNAPYIIAYDPLDGSSLIDSNLSIGSIFGIYNEELKPSSLIASGYIVYGPRLEMVVAQEQVLHYRYDGAQWRNLGVLQLNTKGRINAPGGTQKHWESKHKTMIESLFMQGYRLRYSGGMVPDLHQILVKGGGLFSYPATTDAPNGKLRKLFEVFPLAFIYEKAGGYATDGTKRLLELEVGHIHESSPCFFGSKEEMELVRRIYE</sequence>
<evidence type="ECO:0000256" key="7">
    <source>
        <dbReference type="ARBA" id="ARBA00022842"/>
    </source>
</evidence>
<keyword evidence="14" id="KW-1185">Reference proteome</keyword>
<reference evidence="15" key="2">
    <citation type="submission" date="2015-11" db="EMBL/GenBank/DDBJ databases">
        <authorList>
            <person name="Anvar S.Y."/>
        </authorList>
    </citation>
    <scope>NUCLEOTIDE SEQUENCE [LARGE SCALE GENOMIC DNA]</scope>
</reference>
<dbReference type="GO" id="GO:0000287">
    <property type="term" value="F:magnesium ion binding"/>
    <property type="evidence" value="ECO:0007669"/>
    <property type="project" value="UniProtKB-UniRule"/>
</dbReference>
<dbReference type="CDD" id="cd00354">
    <property type="entry name" value="FBPase"/>
    <property type="match status" value="1"/>
</dbReference>
<feature type="binding site" evidence="9">
    <location>
        <position position="87"/>
    </location>
    <ligand>
        <name>Mg(2+)</name>
        <dbReference type="ChEBI" id="CHEBI:18420"/>
        <label>1</label>
    </ligand>
</feature>
<dbReference type="GO" id="GO:0005829">
    <property type="term" value="C:cytosol"/>
    <property type="evidence" value="ECO:0007669"/>
    <property type="project" value="TreeGrafter"/>
</dbReference>
<organism evidence="12 15">
    <name type="scientific">Helicobacter typhlonius</name>
    <dbReference type="NCBI Taxonomy" id="76936"/>
    <lineage>
        <taxon>Bacteria</taxon>
        <taxon>Pseudomonadati</taxon>
        <taxon>Campylobacterota</taxon>
        <taxon>Epsilonproteobacteria</taxon>
        <taxon>Campylobacterales</taxon>
        <taxon>Helicobacteraceae</taxon>
        <taxon>Helicobacter</taxon>
    </lineage>
</organism>
<comment type="pathway">
    <text evidence="2">Carbohydrate biosynthesis; Calvin cycle.</text>
</comment>
<dbReference type="HAMAP" id="MF_01855">
    <property type="entry name" value="FBPase_class1"/>
    <property type="match status" value="1"/>
</dbReference>
<dbReference type="NCBIfam" id="NF006784">
    <property type="entry name" value="PRK09293.2-5"/>
    <property type="match status" value="1"/>
</dbReference>
<keyword evidence="7 9" id="KW-0460">Magnesium</keyword>
<dbReference type="InterPro" id="IPR023079">
    <property type="entry name" value="SBPase"/>
</dbReference>
<evidence type="ECO:0000256" key="1">
    <source>
        <dbReference type="ARBA" id="ARBA00001273"/>
    </source>
</evidence>
<feature type="domain" description="Fructose-1-6-bisphosphatase class I N-terminal" evidence="10">
    <location>
        <begin position="30"/>
        <end position="136"/>
    </location>
</feature>
<comment type="cofactor">
    <cofactor evidence="9">
        <name>Mg(2+)</name>
        <dbReference type="ChEBI" id="CHEBI:18420"/>
    </cofactor>
    <text evidence="9">Binds 2 magnesium ions per subunit.</text>
</comment>
<dbReference type="OrthoDB" id="9806756at2"/>
<dbReference type="InterPro" id="IPR028343">
    <property type="entry name" value="FBPtase"/>
</dbReference>
<evidence type="ECO:0000256" key="6">
    <source>
        <dbReference type="ARBA" id="ARBA00022801"/>
    </source>
</evidence>
<dbReference type="PANTHER" id="PTHR11556">
    <property type="entry name" value="FRUCTOSE-1,6-BISPHOSPHATASE-RELATED"/>
    <property type="match status" value="1"/>
</dbReference>
<dbReference type="Pfam" id="PF00316">
    <property type="entry name" value="FBPase"/>
    <property type="match status" value="1"/>
</dbReference>
<gene>
    <name evidence="9" type="primary">fbp</name>
    <name evidence="12" type="ORF">BN2458_PEG1597</name>
    <name evidence="13" type="ORF">LS75_002285</name>
</gene>
<feature type="binding site" evidence="9">
    <location>
        <position position="85"/>
    </location>
    <ligand>
        <name>Mg(2+)</name>
        <dbReference type="ChEBI" id="CHEBI:18420"/>
        <label>1</label>
    </ligand>
</feature>
<dbReference type="EMBL" id="LN907858">
    <property type="protein sequence ID" value="CUU40480.1"/>
    <property type="molecule type" value="Genomic_DNA"/>
</dbReference>
<evidence type="ECO:0000256" key="3">
    <source>
        <dbReference type="ARBA" id="ARBA00010941"/>
    </source>
</evidence>
<dbReference type="InterPro" id="IPR000146">
    <property type="entry name" value="FBPase_class-1"/>
</dbReference>
<evidence type="ECO:0000313" key="14">
    <source>
        <dbReference type="Proteomes" id="UP000029925"/>
    </source>
</evidence>
<dbReference type="PANTHER" id="PTHR11556:SF35">
    <property type="entry name" value="SEDOHEPTULOSE-1,7-BISPHOSPHATASE, CHLOROPLASTIC"/>
    <property type="match status" value="1"/>
</dbReference>
<comment type="caution">
    <text evidence="9">Lacks conserved residue(s) required for the propagation of feature annotation.</text>
</comment>
<dbReference type="GO" id="GO:0006000">
    <property type="term" value="P:fructose metabolic process"/>
    <property type="evidence" value="ECO:0007669"/>
    <property type="project" value="TreeGrafter"/>
</dbReference>
<evidence type="ECO:0000256" key="2">
    <source>
        <dbReference type="ARBA" id="ARBA00005215"/>
    </source>
</evidence>
<evidence type="ECO:0000256" key="5">
    <source>
        <dbReference type="ARBA" id="ARBA00022723"/>
    </source>
</evidence>
<dbReference type="PRINTS" id="PR01958">
    <property type="entry name" value="S17BPHPHTASE"/>
</dbReference>
<comment type="similarity">
    <text evidence="3 9">Belongs to the FBPase class 1 family.</text>
</comment>
<dbReference type="GO" id="GO:0006002">
    <property type="term" value="P:fructose 6-phosphate metabolic process"/>
    <property type="evidence" value="ECO:0007669"/>
    <property type="project" value="TreeGrafter"/>
</dbReference>
<dbReference type="AlphaFoldDB" id="A0A099UET9"/>
<dbReference type="PIRSF" id="PIRSF500210">
    <property type="entry name" value="FBPtase"/>
    <property type="match status" value="1"/>
</dbReference>
<evidence type="ECO:0000313" key="13">
    <source>
        <dbReference type="EMBL" id="TLD79149.1"/>
    </source>
</evidence>
<proteinExistence type="inferred from homology"/>
<comment type="subunit">
    <text evidence="9">Homotetramer.</text>
</comment>
<comment type="catalytic activity">
    <reaction evidence="1 9">
        <text>beta-D-fructose 1,6-bisphosphate + H2O = beta-D-fructose 6-phosphate + phosphate</text>
        <dbReference type="Rhea" id="RHEA:11064"/>
        <dbReference type="ChEBI" id="CHEBI:15377"/>
        <dbReference type="ChEBI" id="CHEBI:32966"/>
        <dbReference type="ChEBI" id="CHEBI:43474"/>
        <dbReference type="ChEBI" id="CHEBI:57634"/>
        <dbReference type="EC" id="3.1.3.11"/>
    </reaction>
</comment>
<dbReference type="PROSITE" id="PS00124">
    <property type="entry name" value="FBPASE"/>
    <property type="match status" value="1"/>
</dbReference>
<feature type="binding site" evidence="9">
    <location>
        <position position="65"/>
    </location>
    <ligand>
        <name>Mg(2+)</name>
        <dbReference type="ChEBI" id="CHEBI:18420"/>
        <label>1</label>
    </ligand>
</feature>
<protein>
    <recommendedName>
        <fullName evidence="9">Fructose-1,6-bisphosphatase class 1</fullName>
        <shortName evidence="9">FBPase class 1</shortName>
        <ecNumber evidence="9">3.1.3.11</ecNumber>
    </recommendedName>
    <alternativeName>
        <fullName evidence="9">D-fructose-1,6-bisphosphate 1-phosphohydrolase class 1</fullName>
    </alternativeName>
</protein>
<dbReference type="Proteomes" id="UP000064525">
    <property type="component" value="Chromosome I"/>
</dbReference>
<dbReference type="EMBL" id="JRPF02000002">
    <property type="protein sequence ID" value="TLD79149.1"/>
    <property type="molecule type" value="Genomic_DNA"/>
</dbReference>
<keyword evidence="8 9" id="KW-0119">Carbohydrate metabolism</keyword>
<reference evidence="13 14" key="1">
    <citation type="journal article" date="2014" name="Genome Announc.">
        <title>Draft genome sequences of eight enterohepatic helicobacter species isolated from both laboratory and wild rodents.</title>
        <authorList>
            <person name="Sheh A."/>
            <person name="Shen Z."/>
            <person name="Fox J.G."/>
        </authorList>
    </citation>
    <scope>NUCLEOTIDE SEQUENCE [LARGE SCALE GENOMIC DNA]</scope>
    <source>
        <strain evidence="13 14">MIT 98-6810</strain>
    </source>
</reference>
<feature type="binding site" evidence="9">
    <location>
        <position position="190"/>
    </location>
    <ligand>
        <name>substrate</name>
    </ligand>
</feature>
<dbReference type="InterPro" id="IPR033391">
    <property type="entry name" value="FBPase_N"/>
</dbReference>
<reference evidence="12" key="3">
    <citation type="submission" date="2015-11" db="EMBL/GenBank/DDBJ databases">
        <authorList>
            <person name="Zhang Y."/>
            <person name="Guo Z."/>
        </authorList>
    </citation>
    <scope>NUCLEOTIDE SEQUENCE</scope>
    <source>
        <strain evidence="12">1</strain>
    </source>
</reference>
<keyword evidence="4 9" id="KW-0963">Cytoplasm</keyword>
<evidence type="ECO:0000313" key="12">
    <source>
        <dbReference type="EMBL" id="CUU40480.1"/>
    </source>
</evidence>
<feature type="binding site" evidence="9">
    <location>
        <position position="85"/>
    </location>
    <ligand>
        <name>Mg(2+)</name>
        <dbReference type="ChEBI" id="CHEBI:18420"/>
        <label>2</label>
    </ligand>
</feature>
<feature type="binding site" evidence="9">
    <location>
        <position position="227"/>
    </location>
    <ligand>
        <name>Mg(2+)</name>
        <dbReference type="ChEBI" id="CHEBI:18420"/>
        <label>2</label>
    </ligand>
</feature>
<keyword evidence="6 9" id="KW-0378">Hydrolase</keyword>
<feature type="binding site" evidence="9">
    <location>
        <begin position="88"/>
        <end position="91"/>
    </location>
    <ligand>
        <name>substrate</name>
    </ligand>
</feature>
<dbReference type="PIRSF" id="PIRSF000904">
    <property type="entry name" value="FBPtase_SBPase"/>
    <property type="match status" value="1"/>
</dbReference>
<dbReference type="InterPro" id="IPR020548">
    <property type="entry name" value="Fructose_bisphosphatase_AS"/>
</dbReference>
<evidence type="ECO:0000256" key="8">
    <source>
        <dbReference type="ARBA" id="ARBA00023277"/>
    </source>
</evidence>
<dbReference type="InterPro" id="IPR044015">
    <property type="entry name" value="FBPase_C_dom"/>
</dbReference>